<protein>
    <submittedName>
        <fullName evidence="3">Uncharacterized protein</fullName>
    </submittedName>
</protein>
<sequence>MNNDIEHLLATAADDTDRPLHTDVDGLLVRARRSVRRTRIATAATAVLTTAAIIGGIATWSATRPMSQGPAGTPMGQTITVDVKTGRIVDNETGRTVVPAPPVSPLSDAEVLTRCGRYDQAFARRAQAEHRTSDAAGPINDRWTVLVKSGDQSVLNTLLLSPDRSIVSTCTMTSPTRPDSISRTSPANFAARNQYRNPLTPQDGFRVPVPGVARVLLDIAGESSPREALVGADGYATLGHPGKHSNLIILNRIRGFDTNGKKVYDQTPKPFTAPARTVDPSVTVKTATPITPVVVLTKDPETGKPLAPPPPVSPLTDDQITTRCRGVDDIYFKDLGQGGVNTDDGVIKAAGPVTKDWQVALKTGTGNKLTAVLVSPDKRVYAWCHMLTATAKGPYDYSRAAVQADGKFADKGVFGMVPEGVAQLVVDLPTGPTRALISNGYYIWGLTGGNSGIKTVLIRGYDAQGKQVYAQKKSIDADFD</sequence>
<proteinExistence type="predicted"/>
<keyword evidence="2" id="KW-0472">Membrane</keyword>
<evidence type="ECO:0000313" key="4">
    <source>
        <dbReference type="Proteomes" id="UP000305836"/>
    </source>
</evidence>
<keyword evidence="2" id="KW-1133">Transmembrane helix</keyword>
<feature type="region of interest" description="Disordered" evidence="1">
    <location>
        <begin position="298"/>
        <end position="319"/>
    </location>
</feature>
<organism evidence="3 4">
    <name type="scientific">Kribbella jiaozuonensis</name>
    <dbReference type="NCBI Taxonomy" id="2575441"/>
    <lineage>
        <taxon>Bacteria</taxon>
        <taxon>Bacillati</taxon>
        <taxon>Actinomycetota</taxon>
        <taxon>Actinomycetes</taxon>
        <taxon>Propionibacteriales</taxon>
        <taxon>Kribbellaceae</taxon>
        <taxon>Kribbella</taxon>
    </lineage>
</organism>
<reference evidence="3 4" key="1">
    <citation type="submission" date="2019-04" db="EMBL/GenBank/DDBJ databases">
        <title>Kribbella sp. NEAU-THZ 27 nov., a novel actinomycete isolated from soil.</title>
        <authorList>
            <person name="Duan L."/>
        </authorList>
    </citation>
    <scope>NUCLEOTIDE SEQUENCE [LARGE SCALE GENOMIC DNA]</scope>
    <source>
        <strain evidence="4">NEAU-THZ27</strain>
    </source>
</reference>
<gene>
    <name evidence="3" type="ORF">FDA38_26440</name>
</gene>
<dbReference type="EMBL" id="SZPZ01000004">
    <property type="protein sequence ID" value="TKK75972.1"/>
    <property type="molecule type" value="Genomic_DNA"/>
</dbReference>
<feature type="transmembrane region" description="Helical" evidence="2">
    <location>
        <begin position="40"/>
        <end position="60"/>
    </location>
</feature>
<keyword evidence="2" id="KW-0812">Transmembrane</keyword>
<dbReference type="RefSeq" id="WP_137256845.1">
    <property type="nucleotide sequence ID" value="NZ_JBHSPQ010000003.1"/>
</dbReference>
<dbReference type="Proteomes" id="UP000305836">
    <property type="component" value="Unassembled WGS sequence"/>
</dbReference>
<evidence type="ECO:0000313" key="3">
    <source>
        <dbReference type="EMBL" id="TKK75972.1"/>
    </source>
</evidence>
<dbReference type="OrthoDB" id="3803964at2"/>
<comment type="caution">
    <text evidence="3">The sequence shown here is derived from an EMBL/GenBank/DDBJ whole genome shotgun (WGS) entry which is preliminary data.</text>
</comment>
<keyword evidence="4" id="KW-1185">Reference proteome</keyword>
<name>A0A4U3LKJ1_9ACTN</name>
<evidence type="ECO:0000256" key="2">
    <source>
        <dbReference type="SAM" id="Phobius"/>
    </source>
</evidence>
<dbReference type="AlphaFoldDB" id="A0A4U3LKJ1"/>
<accession>A0A4U3LKJ1</accession>
<evidence type="ECO:0000256" key="1">
    <source>
        <dbReference type="SAM" id="MobiDB-lite"/>
    </source>
</evidence>